<evidence type="ECO:0000256" key="1">
    <source>
        <dbReference type="ARBA" id="ARBA00004141"/>
    </source>
</evidence>
<keyword evidence="2 5" id="KW-0812">Transmembrane</keyword>
<feature type="transmembrane region" description="Helical" evidence="5">
    <location>
        <begin position="607"/>
        <end position="630"/>
    </location>
</feature>
<comment type="caution">
    <text evidence="7">The sequence shown here is derived from an EMBL/GenBank/DDBJ whole genome shotgun (WGS) entry which is preliminary data.</text>
</comment>
<evidence type="ECO:0000256" key="4">
    <source>
        <dbReference type="ARBA" id="ARBA00023136"/>
    </source>
</evidence>
<dbReference type="NCBIfam" id="TIGR03057">
    <property type="entry name" value="xxxLxxG_by_4"/>
    <property type="match status" value="1"/>
</dbReference>
<keyword evidence="4 5" id="KW-0472">Membrane</keyword>
<dbReference type="InterPro" id="IPR023908">
    <property type="entry name" value="xxxLxxG_rpt"/>
</dbReference>
<feature type="transmembrane region" description="Helical" evidence="5">
    <location>
        <begin position="725"/>
        <end position="745"/>
    </location>
</feature>
<evidence type="ECO:0000256" key="5">
    <source>
        <dbReference type="SAM" id="Phobius"/>
    </source>
</evidence>
<proteinExistence type="predicted"/>
<gene>
    <name evidence="7" type="ORF">J2S06_001947</name>
</gene>
<dbReference type="InterPro" id="IPR017501">
    <property type="entry name" value="Phage_infect_YhgE_C"/>
</dbReference>
<feature type="transmembrane region" description="Helical" evidence="5">
    <location>
        <begin position="20"/>
        <end position="42"/>
    </location>
</feature>
<evidence type="ECO:0000313" key="7">
    <source>
        <dbReference type="EMBL" id="MDQ0162870.1"/>
    </source>
</evidence>
<dbReference type="RefSeq" id="WP_419152149.1">
    <property type="nucleotide sequence ID" value="NZ_JAUSTR010000007.1"/>
</dbReference>
<dbReference type="EMBL" id="JAUSTR010000007">
    <property type="protein sequence ID" value="MDQ0162870.1"/>
    <property type="molecule type" value="Genomic_DNA"/>
</dbReference>
<protein>
    <submittedName>
        <fullName evidence="7">Membrane protein</fullName>
    </submittedName>
</protein>
<evidence type="ECO:0000256" key="3">
    <source>
        <dbReference type="ARBA" id="ARBA00022989"/>
    </source>
</evidence>
<dbReference type="InterPro" id="IPR013525">
    <property type="entry name" value="ABC2_TM"/>
</dbReference>
<evidence type="ECO:0000313" key="8">
    <source>
        <dbReference type="Proteomes" id="UP001225646"/>
    </source>
</evidence>
<dbReference type="Pfam" id="PF12698">
    <property type="entry name" value="ABC2_membrane_3"/>
    <property type="match status" value="2"/>
</dbReference>
<dbReference type="NCBIfam" id="TIGR03061">
    <property type="entry name" value="pip_yhgE_Nterm"/>
    <property type="match status" value="1"/>
</dbReference>
<organism evidence="7 8">
    <name type="scientific">Aeribacillus alveayuensis</name>
    <dbReference type="NCBI Taxonomy" id="279215"/>
    <lineage>
        <taxon>Bacteria</taxon>
        <taxon>Bacillati</taxon>
        <taxon>Bacillota</taxon>
        <taxon>Bacilli</taxon>
        <taxon>Bacillales</taxon>
        <taxon>Bacillaceae</taxon>
        <taxon>Aeribacillus</taxon>
    </lineage>
</organism>
<evidence type="ECO:0000256" key="2">
    <source>
        <dbReference type="ARBA" id="ARBA00022692"/>
    </source>
</evidence>
<comment type="subcellular location">
    <subcellularLocation>
        <location evidence="1">Membrane</location>
        <topology evidence="1">Multi-pass membrane protein</topology>
    </subcellularLocation>
</comment>
<dbReference type="InterPro" id="IPR017500">
    <property type="entry name" value="Phage_infect_YhgE_N"/>
</dbReference>
<name>A0ABT9VQA9_9BACI</name>
<dbReference type="Gene3D" id="3.40.1710.10">
    <property type="entry name" value="abc type-2 transporter like domain"/>
    <property type="match status" value="1"/>
</dbReference>
<keyword evidence="8" id="KW-1185">Reference proteome</keyword>
<sequence length="757" mass="82935">MEHSLIGAELKAILTNRKVLIPIVAVLFIPVLYAGMFLWAFWDPYKHIDNLPVAVVNNDEGAEFEGEPLHLGDKLVEELKSSKDFHFQFVDEEEAYRDLKNQKYYMVVEIPHDFSQNATTLLDENPKKLQLKYVPNESYNFLSAQIGETAMKEIRAEMQKRITKTYSEAIFDQVKEMAEGLQKASDGAKELNDGALKLLDGSNELKSHLETLALSSIEFKEGVSKADEGSEQLASGMKELSSGLGQLKDGHSQLLQGTVDLQSGTNQLADGIGQVYKGLTTVETKMNQLMSGMNKAATGAQQFSQSMPELQQQTGKLATGAEQVADGIKELQAKLLAQQSDMEQLAATLQQLLPPEQFAQIAAKLPSAEESEQLAESLEQLKNGSVQVALGTATLNQTIEQTVAPNVQQLSDGLAQLSAGQKQLNDGVHELVIGSKDLNNGVQKIQAGQHELVSGNQLFYQKITDAYNGSKQLVSGGQSLTEGLNVLLEGSEKLSDGAEQLADGSKEFTEGTLELQNGTDEMYKKLAKAADQANGVDVEDQNLDMMAEPVQVQHEGIHKVPNYGTGFAPYFMSLGLFVGALLMTIVFPFKEPMKMPKNSLEWFFSKFIMLACFGTIQALIVDFVLLFGLGLEVQNVSLFIMTSIITSLTFMALVQMLVSILDQPGRFLAIIILILQLTTSAGTFPLELIPSALQKFNALLPMTYSIFALKAAISSGENAFMWQNNMILLAFATGCALMTIAYFTFKFKRTGAYEAEN</sequence>
<dbReference type="PANTHER" id="PTHR43077">
    <property type="entry name" value="TRANSPORT PERMEASE YVFS-RELATED"/>
    <property type="match status" value="1"/>
</dbReference>
<feature type="transmembrane region" description="Helical" evidence="5">
    <location>
        <begin position="667"/>
        <end position="684"/>
    </location>
</feature>
<evidence type="ECO:0000259" key="6">
    <source>
        <dbReference type="Pfam" id="PF12698"/>
    </source>
</evidence>
<reference evidence="7 8" key="1">
    <citation type="submission" date="2023-07" db="EMBL/GenBank/DDBJ databases">
        <title>Genomic Encyclopedia of Type Strains, Phase IV (KMG-IV): sequencing the most valuable type-strain genomes for metagenomic binning, comparative biology and taxonomic classification.</title>
        <authorList>
            <person name="Goeker M."/>
        </authorList>
    </citation>
    <scope>NUCLEOTIDE SEQUENCE [LARGE SCALE GENOMIC DNA]</scope>
    <source>
        <strain evidence="7 8">DSM 19092</strain>
    </source>
</reference>
<feature type="transmembrane region" description="Helical" evidence="5">
    <location>
        <begin position="636"/>
        <end position="660"/>
    </location>
</feature>
<feature type="domain" description="ABC-2 type transporter transmembrane" evidence="6">
    <location>
        <begin position="393"/>
        <end position="740"/>
    </location>
</feature>
<dbReference type="InterPro" id="IPR051328">
    <property type="entry name" value="T7SS_ABC-Transporter"/>
</dbReference>
<accession>A0ABT9VQA9</accession>
<dbReference type="Gene3D" id="1.10.287.950">
    <property type="entry name" value="Methyl-accepting chemotaxis protein"/>
    <property type="match status" value="1"/>
</dbReference>
<feature type="transmembrane region" description="Helical" evidence="5">
    <location>
        <begin position="567"/>
        <end position="587"/>
    </location>
</feature>
<keyword evidence="3 5" id="KW-1133">Transmembrane helix</keyword>
<dbReference type="PANTHER" id="PTHR43077:SF5">
    <property type="entry name" value="PHAGE INFECTION PROTEIN"/>
    <property type="match status" value="1"/>
</dbReference>
<feature type="domain" description="ABC-2 type transporter transmembrane" evidence="6">
    <location>
        <begin position="25"/>
        <end position="169"/>
    </location>
</feature>
<dbReference type="NCBIfam" id="TIGR03062">
    <property type="entry name" value="pip_yhgE_Cterm"/>
    <property type="match status" value="1"/>
</dbReference>
<dbReference type="Proteomes" id="UP001225646">
    <property type="component" value="Unassembled WGS sequence"/>
</dbReference>